<dbReference type="SUPFAM" id="SSF81901">
    <property type="entry name" value="HCP-like"/>
    <property type="match status" value="2"/>
</dbReference>
<dbReference type="EMBL" id="BONZ01000001">
    <property type="protein sequence ID" value="GIH11842.1"/>
    <property type="molecule type" value="Genomic_DNA"/>
</dbReference>
<sequence>MAGFRVVSGAAPTVATLTENDLGVKPALKASDAEPALVPYISRDRDSQLQEAVDNGGFILIFGPSTAGKTRTAFQALKTLPANRLVLIPERPEALRELAETSDLSGPYVVWLDDIERFLGPGGLDRAALDRIYDRQRSDVLILATVRSDELMELEAPTATRDSEGSRPVMRAGVDVLAQTSLRVELRAKLSPAEKMNARDHLTDSRVAAALAHPEYGLGEYLAAGPQMLLRWHAAGNYELSPASAIISAAADFRRAGFGKPIPAGELAEAHVCYLAERIRHSPALKPFPECLRWVCEPVAGASSCLSAIRDESYAVSDYLFERAVAGDGPRGKEPIPDQIWDQVLRLSADGDVFSIGLAARAQQRPDVTEIAFRRGAAATEPQSMNGLGVILLEAKNPIEAEQWFLRAVDAGMPEAKHNLANLYWEKGDRDAAESLYLELADSHEFAPSMVNLGNLASPDGDPDKREYWYRRAAEANFPPAMHNLAILLDNEGEFEESGRWFRKAYSEGQLISLVALAESLARRGETEEAKSAFHEAYRAGSLDAAWALGTMCQRHEEFEEAESAYRIAALEGHLAAIVSLGLLLAQLGRSDEAEKWLSRGAAAGSASAMNTLGILRAREGSTAEADEWYRRSAKAGMPASLTNRAALFRAADDEDAAGRWFSPYFEPDDDAPHRPD</sequence>
<dbReference type="InterPro" id="IPR019734">
    <property type="entry name" value="TPR_rpt"/>
</dbReference>
<evidence type="ECO:0000313" key="1">
    <source>
        <dbReference type="EMBL" id="GIH11842.1"/>
    </source>
</evidence>
<dbReference type="SMART" id="SM00671">
    <property type="entry name" value="SEL1"/>
    <property type="match status" value="6"/>
</dbReference>
<dbReference type="AlphaFoldDB" id="A0A8J3QLL7"/>
<dbReference type="InterPro" id="IPR011717">
    <property type="entry name" value="TPR-4"/>
</dbReference>
<dbReference type="PANTHER" id="PTHR11102">
    <property type="entry name" value="SEL-1-LIKE PROTEIN"/>
    <property type="match status" value="1"/>
</dbReference>
<proteinExistence type="predicted"/>
<reference evidence="1" key="1">
    <citation type="submission" date="2021-01" db="EMBL/GenBank/DDBJ databases">
        <title>Whole genome shotgun sequence of Rugosimonospora africana NBRC 104875.</title>
        <authorList>
            <person name="Komaki H."/>
            <person name="Tamura T."/>
        </authorList>
    </citation>
    <scope>NUCLEOTIDE SEQUENCE</scope>
    <source>
        <strain evidence="1">NBRC 104875</strain>
    </source>
</reference>
<dbReference type="PANTHER" id="PTHR11102:SF160">
    <property type="entry name" value="ERAD-ASSOCIATED E3 UBIQUITIN-PROTEIN LIGASE COMPONENT HRD3"/>
    <property type="match status" value="1"/>
</dbReference>
<name>A0A8J3QLL7_9ACTN</name>
<evidence type="ECO:0008006" key="3">
    <source>
        <dbReference type="Google" id="ProtNLM"/>
    </source>
</evidence>
<dbReference type="InterPro" id="IPR027417">
    <property type="entry name" value="P-loop_NTPase"/>
</dbReference>
<dbReference type="Proteomes" id="UP000642748">
    <property type="component" value="Unassembled WGS sequence"/>
</dbReference>
<dbReference type="Pfam" id="PF13432">
    <property type="entry name" value="TPR_16"/>
    <property type="match status" value="2"/>
</dbReference>
<dbReference type="InterPro" id="IPR050767">
    <property type="entry name" value="Sel1_AlgK"/>
</dbReference>
<dbReference type="InterPro" id="IPR006597">
    <property type="entry name" value="Sel1-like"/>
</dbReference>
<protein>
    <recommendedName>
        <fullName evidence="3">TPR repeat protein</fullName>
    </recommendedName>
</protein>
<dbReference type="Gene3D" id="3.40.50.300">
    <property type="entry name" value="P-loop containing nucleotide triphosphate hydrolases"/>
    <property type="match status" value="1"/>
</dbReference>
<dbReference type="SUPFAM" id="SSF52540">
    <property type="entry name" value="P-loop containing nucleoside triphosphate hydrolases"/>
    <property type="match status" value="1"/>
</dbReference>
<evidence type="ECO:0000313" key="2">
    <source>
        <dbReference type="Proteomes" id="UP000642748"/>
    </source>
</evidence>
<keyword evidence="2" id="KW-1185">Reference proteome</keyword>
<gene>
    <name evidence="1" type="ORF">Raf01_00140</name>
</gene>
<dbReference type="Pfam" id="PF07721">
    <property type="entry name" value="TPR_4"/>
    <property type="match status" value="1"/>
</dbReference>
<organism evidence="1 2">
    <name type="scientific">Rugosimonospora africana</name>
    <dbReference type="NCBI Taxonomy" id="556532"/>
    <lineage>
        <taxon>Bacteria</taxon>
        <taxon>Bacillati</taxon>
        <taxon>Actinomycetota</taxon>
        <taxon>Actinomycetes</taxon>
        <taxon>Micromonosporales</taxon>
        <taxon>Micromonosporaceae</taxon>
        <taxon>Rugosimonospora</taxon>
    </lineage>
</organism>
<accession>A0A8J3QLL7</accession>
<comment type="caution">
    <text evidence="1">The sequence shown here is derived from an EMBL/GenBank/DDBJ whole genome shotgun (WGS) entry which is preliminary data.</text>
</comment>
<dbReference type="InterPro" id="IPR011990">
    <property type="entry name" value="TPR-like_helical_dom_sf"/>
</dbReference>
<dbReference type="Pfam" id="PF13176">
    <property type="entry name" value="TPR_7"/>
    <property type="match status" value="1"/>
</dbReference>
<dbReference type="GO" id="GO:0042802">
    <property type="term" value="F:identical protein binding"/>
    <property type="evidence" value="ECO:0007669"/>
    <property type="project" value="InterPro"/>
</dbReference>
<dbReference type="Gene3D" id="1.25.40.10">
    <property type="entry name" value="Tetratricopeptide repeat domain"/>
    <property type="match status" value="1"/>
</dbReference>